<keyword evidence="1" id="KW-0732">Signal</keyword>
<reference evidence="2 3" key="1">
    <citation type="submission" date="2018-06" db="EMBL/GenBank/DDBJ databases">
        <authorList>
            <consortium name="Pathogen Informatics"/>
            <person name="Doyle S."/>
        </authorList>
    </citation>
    <scope>NUCLEOTIDE SEQUENCE [LARGE SCALE GENOMIC DNA]</scope>
    <source>
        <strain evidence="2 3">NCTC12219</strain>
    </source>
</reference>
<dbReference type="EMBL" id="UGHX01000001">
    <property type="protein sequence ID" value="STP11863.1"/>
    <property type="molecule type" value="Genomic_DNA"/>
</dbReference>
<organism evidence="2 3">
    <name type="scientific">Helicobacter cinaedi</name>
    <dbReference type="NCBI Taxonomy" id="213"/>
    <lineage>
        <taxon>Bacteria</taxon>
        <taxon>Pseudomonadati</taxon>
        <taxon>Campylobacterota</taxon>
        <taxon>Epsilonproteobacteria</taxon>
        <taxon>Campylobacterales</taxon>
        <taxon>Helicobacteraceae</taxon>
        <taxon>Helicobacter</taxon>
    </lineage>
</organism>
<sequence length="87" mass="9208">MNKFLVSLALVSSLSISSLIAESSTLNKTDSELLFGTAQNVNVAVLSENEMKETKGESLTTTIVGGIVGGVTAAIGEDIWDEIKSWF</sequence>
<feature type="chain" id="PRO_5016919960" evidence="1">
    <location>
        <begin position="22"/>
        <end position="87"/>
    </location>
</feature>
<dbReference type="AlphaFoldDB" id="A0A377JVS6"/>
<evidence type="ECO:0000313" key="3">
    <source>
        <dbReference type="Proteomes" id="UP000255103"/>
    </source>
</evidence>
<name>A0A377JVS6_9HELI</name>
<evidence type="ECO:0000256" key="1">
    <source>
        <dbReference type="SAM" id="SignalP"/>
    </source>
</evidence>
<dbReference type="Proteomes" id="UP000255103">
    <property type="component" value="Unassembled WGS sequence"/>
</dbReference>
<gene>
    <name evidence="2" type="ORF">NCTC12219_01762</name>
</gene>
<protein>
    <submittedName>
        <fullName evidence="2">Uncharacterized protein</fullName>
    </submittedName>
</protein>
<proteinExistence type="predicted"/>
<accession>A0A377JVS6</accession>
<evidence type="ECO:0000313" key="2">
    <source>
        <dbReference type="EMBL" id="STP11863.1"/>
    </source>
</evidence>
<feature type="signal peptide" evidence="1">
    <location>
        <begin position="1"/>
        <end position="21"/>
    </location>
</feature>
<dbReference type="RefSeq" id="WP_115722348.1">
    <property type="nucleotide sequence ID" value="NZ_UGHX01000001.1"/>
</dbReference>